<keyword evidence="1" id="KW-0732">Signal</keyword>
<keyword evidence="6" id="KW-1185">Reference proteome</keyword>
<gene>
    <name evidence="5" type="ORF">FHP25_40300</name>
</gene>
<dbReference type="GO" id="GO:0055085">
    <property type="term" value="P:transmembrane transport"/>
    <property type="evidence" value="ECO:0007669"/>
    <property type="project" value="InterPro"/>
</dbReference>
<dbReference type="PROSITE" id="PS51318">
    <property type="entry name" value="TAT"/>
    <property type="match status" value="1"/>
</dbReference>
<dbReference type="Gene3D" id="3.40.190.170">
    <property type="entry name" value="Bacterial extracellular solute-binding protein, family 7"/>
    <property type="match status" value="1"/>
</dbReference>
<dbReference type="InterPro" id="IPR018389">
    <property type="entry name" value="DctP_fam"/>
</dbReference>
<protein>
    <submittedName>
        <fullName evidence="5">Twin-arginine translocation signal domain-containing protein</fullName>
    </submittedName>
</protein>
<evidence type="ECO:0000313" key="6">
    <source>
        <dbReference type="Proteomes" id="UP000321638"/>
    </source>
</evidence>
<feature type="binding site" evidence="3">
    <location>
        <position position="237"/>
    </location>
    <ligand>
        <name>Na(+)</name>
        <dbReference type="ChEBI" id="CHEBI:29101"/>
    </ligand>
</feature>
<dbReference type="InterPro" id="IPR038404">
    <property type="entry name" value="TRAP_DctP_sf"/>
</dbReference>
<dbReference type="PANTHER" id="PTHR33376">
    <property type="match status" value="1"/>
</dbReference>
<proteinExistence type="predicted"/>
<feature type="binding site" evidence="2">
    <location>
        <position position="178"/>
    </location>
    <ligand>
        <name>substrate</name>
    </ligand>
</feature>
<dbReference type="InterPro" id="IPR006311">
    <property type="entry name" value="TAT_signal"/>
</dbReference>
<name>A0A5C8P690_9HYPH</name>
<comment type="caution">
    <text evidence="5">The sequence shown here is derived from an EMBL/GenBank/DDBJ whole genome shotgun (WGS) entry which is preliminary data.</text>
</comment>
<dbReference type="PANTHER" id="PTHR33376:SF5">
    <property type="entry name" value="EXTRACYTOPLASMIC SOLUTE RECEPTOR PROTEIN"/>
    <property type="match status" value="1"/>
</dbReference>
<dbReference type="AlphaFoldDB" id="A0A5C8P690"/>
<evidence type="ECO:0000256" key="3">
    <source>
        <dbReference type="PIRSR" id="PIRSR039026-2"/>
    </source>
</evidence>
<dbReference type="CDD" id="cd13604">
    <property type="entry name" value="PBP2_TRAP_ketoacid_lactate_like"/>
    <property type="match status" value="1"/>
</dbReference>
<feature type="binding site" evidence="2">
    <location>
        <position position="199"/>
    </location>
    <ligand>
        <name>substrate</name>
    </ligand>
</feature>
<dbReference type="InterPro" id="IPR026289">
    <property type="entry name" value="SBP_TakP-like"/>
</dbReference>
<dbReference type="EMBL" id="VDUZ01000107">
    <property type="protein sequence ID" value="TXL69121.1"/>
    <property type="molecule type" value="Genomic_DNA"/>
</dbReference>
<dbReference type="PIRSF" id="PIRSF039026">
    <property type="entry name" value="SiaP"/>
    <property type="match status" value="1"/>
</dbReference>
<dbReference type="Pfam" id="PF03480">
    <property type="entry name" value="DctP"/>
    <property type="match status" value="1"/>
</dbReference>
<sequence length="392" mass="43363">MTKRHQSKNREEIKMSRKTRSAATRRKFLRGAAVATAATVAAPTIVSAQGPISMRWQSTWPSKDIFHEYALDYAKKVNDMTGGDLKIEVLPAGAVVPAFGLLEAVSKGTLDGGHGVLVYHYGKQTALALWGSGPGYAMDANMLLAWHKYGGGKELLVKLYDSIGAQVVSFLYGPMPTQPLGWFKKPMAKLDDFKGLKFRTVGISIDVFQALGAAVNALPGGEIVAAMDRGLLDAAEFNNATSDRVLGFADVSKVCMLQSFHQNAEQFEIMFNKAKYDALPDKIKSIIAHATDAASADMSWKAIDRYSKDYEELQAKDKVKFYKTPDAVLKRQLEVYDEVVKKKAAENALFKEILESQIAFARRTTQWEQDTVVNRRMAYEHYFGPNGVAKKT</sequence>
<dbReference type="Gene3D" id="3.40.190.10">
    <property type="entry name" value="Periplasmic binding protein-like II"/>
    <property type="match status" value="1"/>
</dbReference>
<accession>A0A5C8P690</accession>
<keyword evidence="3" id="KW-0479">Metal-binding</keyword>
<dbReference type="GO" id="GO:0046872">
    <property type="term" value="F:metal ion binding"/>
    <property type="evidence" value="ECO:0007669"/>
    <property type="project" value="UniProtKB-KW"/>
</dbReference>
<dbReference type="InterPro" id="IPR019546">
    <property type="entry name" value="TAT_signal_bac_arc"/>
</dbReference>
<dbReference type="OrthoDB" id="9780733at2"/>
<evidence type="ECO:0000313" key="5">
    <source>
        <dbReference type="EMBL" id="TXL69121.1"/>
    </source>
</evidence>
<dbReference type="Proteomes" id="UP000321638">
    <property type="component" value="Unassembled WGS sequence"/>
</dbReference>
<dbReference type="GO" id="GO:0031317">
    <property type="term" value="C:tripartite ATP-independent periplasmic transporter complex"/>
    <property type="evidence" value="ECO:0007669"/>
    <property type="project" value="InterPro"/>
</dbReference>
<evidence type="ECO:0000256" key="1">
    <source>
        <dbReference type="ARBA" id="ARBA00022729"/>
    </source>
</evidence>
<evidence type="ECO:0000256" key="2">
    <source>
        <dbReference type="PIRSR" id="PIRSR039026-1"/>
    </source>
</evidence>
<feature type="binding site" evidence="3">
    <location>
        <position position="262"/>
    </location>
    <ligand>
        <name>substrate</name>
    </ligand>
</feature>
<reference evidence="5 6" key="1">
    <citation type="submission" date="2019-06" db="EMBL/GenBank/DDBJ databases">
        <title>New taxonomy in bacterial strain CC-CFT640, isolated from vineyard.</title>
        <authorList>
            <person name="Lin S.-Y."/>
            <person name="Tsai C.-F."/>
            <person name="Young C.-C."/>
        </authorList>
    </citation>
    <scope>NUCLEOTIDE SEQUENCE [LARGE SCALE GENOMIC DNA]</scope>
    <source>
        <strain evidence="5 6">CC-CFT640</strain>
    </source>
</reference>
<organism evidence="5 6">
    <name type="scientific">Vineibacter terrae</name>
    <dbReference type="NCBI Taxonomy" id="2586908"/>
    <lineage>
        <taxon>Bacteria</taxon>
        <taxon>Pseudomonadati</taxon>
        <taxon>Pseudomonadota</taxon>
        <taxon>Alphaproteobacteria</taxon>
        <taxon>Hyphomicrobiales</taxon>
        <taxon>Vineibacter</taxon>
    </lineage>
</organism>
<dbReference type="NCBIfam" id="TIGR01409">
    <property type="entry name" value="TAT_signal_seq"/>
    <property type="match status" value="1"/>
</dbReference>
<feature type="binding site" evidence="3">
    <location>
        <position position="236"/>
    </location>
    <ligand>
        <name>substrate</name>
    </ligand>
</feature>
<feature type="region of interest" description="Disordered" evidence="4">
    <location>
        <begin position="1"/>
        <end position="22"/>
    </location>
</feature>
<evidence type="ECO:0000256" key="4">
    <source>
        <dbReference type="SAM" id="MobiDB-lite"/>
    </source>
</evidence>